<feature type="region of interest" description="Disordered" evidence="1">
    <location>
        <begin position="55"/>
        <end position="76"/>
    </location>
</feature>
<dbReference type="GO" id="GO:0004852">
    <property type="term" value="F:uroporphyrinogen-III synthase activity"/>
    <property type="evidence" value="ECO:0007669"/>
    <property type="project" value="InterPro"/>
</dbReference>
<dbReference type="CDD" id="cd06578">
    <property type="entry name" value="HemD"/>
    <property type="match status" value="1"/>
</dbReference>
<name>A0AAN8NA52_9PEZI</name>
<dbReference type="SUPFAM" id="SSF69618">
    <property type="entry name" value="HemD-like"/>
    <property type="match status" value="1"/>
</dbReference>
<dbReference type="InterPro" id="IPR039793">
    <property type="entry name" value="UROS/Hem4"/>
</dbReference>
<accession>A0AAN8NA52</accession>
<keyword evidence="4" id="KW-1185">Reference proteome</keyword>
<reference evidence="3 4" key="1">
    <citation type="submission" date="2019-10" db="EMBL/GenBank/DDBJ databases">
        <authorList>
            <person name="Palmer J.M."/>
        </authorList>
    </citation>
    <scope>NUCLEOTIDE SEQUENCE [LARGE SCALE GENOMIC DNA]</scope>
    <source>
        <strain evidence="3 4">TWF506</strain>
    </source>
</reference>
<evidence type="ECO:0000259" key="2">
    <source>
        <dbReference type="Pfam" id="PF02602"/>
    </source>
</evidence>
<protein>
    <recommendedName>
        <fullName evidence="2">Tetrapyrrole biosynthesis uroporphyrinogen III synthase domain-containing protein</fullName>
    </recommendedName>
</protein>
<comment type="caution">
    <text evidence="3">The sequence shown here is derived from an EMBL/GenBank/DDBJ whole genome shotgun (WGS) entry which is preliminary data.</text>
</comment>
<gene>
    <name evidence="3" type="ORF">TWF506_004314</name>
</gene>
<dbReference type="Proteomes" id="UP001307849">
    <property type="component" value="Unassembled WGS sequence"/>
</dbReference>
<dbReference type="GO" id="GO:0005829">
    <property type="term" value="C:cytosol"/>
    <property type="evidence" value="ECO:0007669"/>
    <property type="project" value="TreeGrafter"/>
</dbReference>
<dbReference type="InterPro" id="IPR036108">
    <property type="entry name" value="4pyrrol_syn_uPrphyn_synt_sf"/>
</dbReference>
<dbReference type="Gene3D" id="3.40.50.10090">
    <property type="match status" value="2"/>
</dbReference>
<proteinExistence type="predicted"/>
<dbReference type="AlphaFoldDB" id="A0AAN8NA52"/>
<evidence type="ECO:0000313" key="4">
    <source>
        <dbReference type="Proteomes" id="UP001307849"/>
    </source>
</evidence>
<evidence type="ECO:0000256" key="1">
    <source>
        <dbReference type="SAM" id="MobiDB-lite"/>
    </source>
</evidence>
<dbReference type="PANTHER" id="PTHR12390">
    <property type="entry name" value="UROPORPHYRINOGEN III SYNTHASE"/>
    <property type="match status" value="1"/>
</dbReference>
<organism evidence="3 4">
    <name type="scientific">Arthrobotrys conoides</name>
    <dbReference type="NCBI Taxonomy" id="74498"/>
    <lineage>
        <taxon>Eukaryota</taxon>
        <taxon>Fungi</taxon>
        <taxon>Dikarya</taxon>
        <taxon>Ascomycota</taxon>
        <taxon>Pezizomycotina</taxon>
        <taxon>Orbiliomycetes</taxon>
        <taxon>Orbiliales</taxon>
        <taxon>Orbiliaceae</taxon>
        <taxon>Arthrobotrys</taxon>
    </lineage>
</organism>
<dbReference type="GO" id="GO:0006780">
    <property type="term" value="P:uroporphyrinogen III biosynthetic process"/>
    <property type="evidence" value="ECO:0007669"/>
    <property type="project" value="InterPro"/>
</dbReference>
<evidence type="ECO:0000313" key="3">
    <source>
        <dbReference type="EMBL" id="KAK6498072.1"/>
    </source>
</evidence>
<dbReference type="InterPro" id="IPR003754">
    <property type="entry name" value="4pyrrol_synth_uPrphyn_synth"/>
</dbReference>
<sequence>MSPPILLLKTKSTPTDPYSTLLTSHGYNPIFVPVLHHTAINADIVKRYILDGAITPNDTTTNNHDNPNTDNTEGGEKKTKKFAAIIITSQRAVESLSSILDDIKLTNPTLIPPFLQKTIIYVVGPATSTSLTNLGFSPQNILGQDSGNGAVLSDFIVNHYTTHNLTGDLLFLTGETHSTILPTRVPDKLRELLDVEVNVEEVVVYKTGVVGEFESDLRNCLDQLDKEDWQEGEELIWLIFFSPTGTDAALRVIESRESNAAYNTKKRKYKCCSIGPTTKDYMFQAFKRKADAMAKTPSPEGVLEAILSPNRVVEELVV</sequence>
<dbReference type="PANTHER" id="PTHR12390:SF0">
    <property type="entry name" value="UROPORPHYRINOGEN-III SYNTHASE"/>
    <property type="match status" value="1"/>
</dbReference>
<dbReference type="EMBL" id="JAVHJM010000014">
    <property type="protein sequence ID" value="KAK6498072.1"/>
    <property type="molecule type" value="Genomic_DNA"/>
</dbReference>
<feature type="domain" description="Tetrapyrrole biosynthesis uroporphyrinogen III synthase" evidence="2">
    <location>
        <begin position="17"/>
        <end position="303"/>
    </location>
</feature>
<dbReference type="Pfam" id="PF02602">
    <property type="entry name" value="HEM4"/>
    <property type="match status" value="1"/>
</dbReference>
<feature type="compositionally biased region" description="Low complexity" evidence="1">
    <location>
        <begin position="55"/>
        <end position="72"/>
    </location>
</feature>